<evidence type="ECO:0000313" key="3">
    <source>
        <dbReference type="Proteomes" id="UP000604481"/>
    </source>
</evidence>
<dbReference type="InterPro" id="IPR010293">
    <property type="entry name" value="Sbt_1"/>
</dbReference>
<keyword evidence="1" id="KW-1133">Transmembrane helix</keyword>
<dbReference type="Proteomes" id="UP000604481">
    <property type="component" value="Unassembled WGS sequence"/>
</dbReference>
<evidence type="ECO:0000313" key="2">
    <source>
        <dbReference type="EMBL" id="MBE9609255.1"/>
    </source>
</evidence>
<gene>
    <name evidence="2" type="ORF">INR99_07830</name>
</gene>
<comment type="caution">
    <text evidence="2">The sequence shown here is derived from an EMBL/GenBank/DDBJ whole genome shotgun (WGS) entry which is preliminary data.</text>
</comment>
<reference evidence="2 3" key="1">
    <citation type="submission" date="2020-10" db="EMBL/GenBank/DDBJ databases">
        <title>The genome sequence of Chitinilyticum litopenaei 4Y14.</title>
        <authorList>
            <person name="Liu Y."/>
        </authorList>
    </citation>
    <scope>NUCLEOTIDE SEQUENCE [LARGE SCALE GENOMIC DNA]</scope>
    <source>
        <strain evidence="2 3">4Y14</strain>
    </source>
</reference>
<feature type="transmembrane region" description="Helical" evidence="1">
    <location>
        <begin position="230"/>
        <end position="254"/>
    </location>
</feature>
<feature type="transmembrane region" description="Helical" evidence="1">
    <location>
        <begin position="290"/>
        <end position="312"/>
    </location>
</feature>
<feature type="transmembrane region" description="Helical" evidence="1">
    <location>
        <begin position="91"/>
        <end position="111"/>
    </location>
</feature>
<sequence>MQIDPVVLFFLLGLAAGWAKSDLKLPSALYDTLSVFLLLAIGIKGGLELAKQPVLQILPQALLVLLMGFLIPLLIYPLLRWRLPQVDAASIAAHYGSVSVVTYAVGVAYLTRQGVSFESQTTLFLVLLEMPALIVGVVLARLGAARAAGEGDGTAVAGHGWGKLLHEVLLGKSMVLLLGGLAIGALAGPDGIKPLDRLYLDLFKPVLTLFLLEMGLVVAGKLGILRKQGFFLVGIGVGLPLALSWVGIGFGVLMGLSPGGVTMLGVLAASASYIAAPAAMRMAVPQANPALSLGAALGITFPFNLLVGIPLYHQFATAVTGG</sequence>
<organism evidence="2 3">
    <name type="scientific">Chitinilyticum piscinae</name>
    <dbReference type="NCBI Taxonomy" id="2866724"/>
    <lineage>
        <taxon>Bacteria</taxon>
        <taxon>Pseudomonadati</taxon>
        <taxon>Pseudomonadota</taxon>
        <taxon>Betaproteobacteria</taxon>
        <taxon>Neisseriales</taxon>
        <taxon>Chitinibacteraceae</taxon>
        <taxon>Chitinilyticum</taxon>
    </lineage>
</organism>
<keyword evidence="1" id="KW-0812">Transmembrane</keyword>
<feature type="transmembrane region" description="Helical" evidence="1">
    <location>
        <begin position="123"/>
        <end position="144"/>
    </location>
</feature>
<dbReference type="Pfam" id="PF05982">
    <property type="entry name" value="Sbt_1"/>
    <property type="match status" value="1"/>
</dbReference>
<dbReference type="EMBL" id="JADFUA010000003">
    <property type="protein sequence ID" value="MBE9609255.1"/>
    <property type="molecule type" value="Genomic_DNA"/>
</dbReference>
<dbReference type="RefSeq" id="WP_194115763.1">
    <property type="nucleotide sequence ID" value="NZ_JADFUA010000003.1"/>
</dbReference>
<feature type="transmembrane region" description="Helical" evidence="1">
    <location>
        <begin position="206"/>
        <end position="224"/>
    </location>
</feature>
<proteinExistence type="predicted"/>
<feature type="transmembrane region" description="Helical" evidence="1">
    <location>
        <begin position="61"/>
        <end position="79"/>
    </location>
</feature>
<evidence type="ECO:0000256" key="1">
    <source>
        <dbReference type="SAM" id="Phobius"/>
    </source>
</evidence>
<dbReference type="PANTHER" id="PTHR40400">
    <property type="entry name" value="SLR1512 PROTEIN"/>
    <property type="match status" value="1"/>
</dbReference>
<protein>
    <submittedName>
        <fullName evidence="2">Sodium-dependent bicarbonate transport family permease</fullName>
    </submittedName>
</protein>
<dbReference type="PANTHER" id="PTHR40400:SF1">
    <property type="entry name" value="SLR1512 PROTEIN"/>
    <property type="match status" value="1"/>
</dbReference>
<keyword evidence="3" id="KW-1185">Reference proteome</keyword>
<dbReference type="AlphaFoldDB" id="A0A8J7FKD9"/>
<name>A0A8J7FKD9_9NEIS</name>
<feature type="transmembrane region" description="Helical" evidence="1">
    <location>
        <begin position="261"/>
        <end position="284"/>
    </location>
</feature>
<feature type="transmembrane region" description="Helical" evidence="1">
    <location>
        <begin position="29"/>
        <end position="49"/>
    </location>
</feature>
<keyword evidence="1" id="KW-0472">Membrane</keyword>
<accession>A0A8J7FKD9</accession>